<gene>
    <name evidence="1" type="ORF">A3A20_02995</name>
</gene>
<dbReference type="AlphaFoldDB" id="A0A1F8DQP7"/>
<proteinExistence type="predicted"/>
<dbReference type="Gene3D" id="3.60.15.10">
    <property type="entry name" value="Ribonuclease Z/Hydroxyacylglutathione hydrolase-like"/>
    <property type="match status" value="1"/>
</dbReference>
<dbReference type="Pfam" id="PF13483">
    <property type="entry name" value="Lactamase_B_3"/>
    <property type="match status" value="1"/>
</dbReference>
<name>A0A1F8DQP7_9BACT</name>
<dbReference type="Proteomes" id="UP000178946">
    <property type="component" value="Unassembled WGS sequence"/>
</dbReference>
<dbReference type="PANTHER" id="PTHR39189">
    <property type="entry name" value="UPF0173 METAL-DEPENDENT HYDROLASE YTKL"/>
    <property type="match status" value="1"/>
</dbReference>
<evidence type="ECO:0000313" key="2">
    <source>
        <dbReference type="Proteomes" id="UP000178946"/>
    </source>
</evidence>
<organism evidence="1 2">
    <name type="scientific">Candidatus Wolfebacteria bacterium RIFCSPLOWO2_01_FULL_45_19</name>
    <dbReference type="NCBI Taxonomy" id="1802557"/>
    <lineage>
        <taxon>Bacteria</taxon>
        <taxon>Candidatus Wolfeibacteriota</taxon>
    </lineage>
</organism>
<protein>
    <recommendedName>
        <fullName evidence="3">Zn-dependent hydrolase of the beta-lactamase fold-like protein</fullName>
    </recommendedName>
</protein>
<dbReference type="PANTHER" id="PTHR39189:SF1">
    <property type="entry name" value="UPF0173 METAL-DEPENDENT HYDROLASE YTKL"/>
    <property type="match status" value="1"/>
</dbReference>
<evidence type="ECO:0008006" key="3">
    <source>
        <dbReference type="Google" id="ProtNLM"/>
    </source>
</evidence>
<accession>A0A1F8DQP7</accession>
<dbReference type="STRING" id="1802557.A3A20_02995"/>
<reference evidence="1 2" key="1">
    <citation type="journal article" date="2016" name="Nat. Commun.">
        <title>Thousands of microbial genomes shed light on interconnected biogeochemical processes in an aquifer system.</title>
        <authorList>
            <person name="Anantharaman K."/>
            <person name="Brown C.T."/>
            <person name="Hug L.A."/>
            <person name="Sharon I."/>
            <person name="Castelle C.J."/>
            <person name="Probst A.J."/>
            <person name="Thomas B.C."/>
            <person name="Singh A."/>
            <person name="Wilkins M.J."/>
            <person name="Karaoz U."/>
            <person name="Brodie E.L."/>
            <person name="Williams K.H."/>
            <person name="Hubbard S.S."/>
            <person name="Banfield J.F."/>
        </authorList>
    </citation>
    <scope>NUCLEOTIDE SEQUENCE [LARGE SCALE GENOMIC DNA]</scope>
</reference>
<comment type="caution">
    <text evidence="1">The sequence shown here is derived from an EMBL/GenBank/DDBJ whole genome shotgun (WGS) entry which is preliminary data.</text>
</comment>
<sequence length="188" mass="21040">MIITWHGEGCFKCQSGEISILSDPSTLRFKPNIVLRTLVKVPPEEEGGEILVVNTPGEYDAFGVNIKGFQLKKESTESFIKTIYLVDFEGVRFCFLGHISEMLEATEMEGLEAIDVLFVPGGGKPFVSQGEAVKLINQLAPKIVIPSFFKDTREFMKEFGKQAEPLDKFTFKKKDLSEKGTELVILKI</sequence>
<evidence type="ECO:0000313" key="1">
    <source>
        <dbReference type="EMBL" id="OGM90762.1"/>
    </source>
</evidence>
<dbReference type="InterPro" id="IPR036866">
    <property type="entry name" value="RibonucZ/Hydroxyglut_hydro"/>
</dbReference>
<dbReference type="EMBL" id="MGIR01000008">
    <property type="protein sequence ID" value="OGM90762.1"/>
    <property type="molecule type" value="Genomic_DNA"/>
</dbReference>